<protein>
    <recommendedName>
        <fullName evidence="3">Transposase</fullName>
    </recommendedName>
</protein>
<dbReference type="Proteomes" id="UP000324170">
    <property type="component" value="Unassembled WGS sequence"/>
</dbReference>
<evidence type="ECO:0000313" key="2">
    <source>
        <dbReference type="Proteomes" id="UP000324170"/>
    </source>
</evidence>
<evidence type="ECO:0008006" key="3">
    <source>
        <dbReference type="Google" id="ProtNLM"/>
    </source>
</evidence>
<comment type="caution">
    <text evidence="1">The sequence shown here is derived from an EMBL/GenBank/DDBJ whole genome shotgun (WGS) entry which is preliminary data.</text>
</comment>
<organism evidence="1 2">
    <name type="scientific">Xenorhabdus doucetiae</name>
    <dbReference type="NCBI Taxonomy" id="351671"/>
    <lineage>
        <taxon>Bacteria</taxon>
        <taxon>Pseudomonadati</taxon>
        <taxon>Pseudomonadota</taxon>
        <taxon>Gammaproteobacteria</taxon>
        <taxon>Enterobacterales</taxon>
        <taxon>Morganellaceae</taxon>
        <taxon>Xenorhabdus</taxon>
    </lineage>
</organism>
<proteinExistence type="predicted"/>
<keyword evidence="2" id="KW-1185">Reference proteome</keyword>
<gene>
    <name evidence="1" type="ORF">LY16_02911</name>
</gene>
<sequence length="96" mass="10873">MGAMSEIRTIKNSISKLPPENLSQLMSLLNAKHFGFVQCLETHPRRKLHAQLSSQGMQANQQITFLSDGADNLRELQLNLYPESLHVLDWFHITSG</sequence>
<name>A0ABY3NNL7_9GAMM</name>
<accession>A0ABY3NNL7</accession>
<evidence type="ECO:0000313" key="1">
    <source>
        <dbReference type="EMBL" id="TYP00675.1"/>
    </source>
</evidence>
<dbReference type="EMBL" id="VNHN01000059">
    <property type="protein sequence ID" value="TYP00675.1"/>
    <property type="molecule type" value="Genomic_DNA"/>
</dbReference>
<reference evidence="1 2" key="1">
    <citation type="submission" date="2019-07" db="EMBL/GenBank/DDBJ databases">
        <title>Genomic Encyclopedia of Type Strains, Phase I: the one thousand microbial genomes (KMG-I) project.</title>
        <authorList>
            <person name="Kyrpides N."/>
        </authorList>
    </citation>
    <scope>NUCLEOTIDE SEQUENCE [LARGE SCALE GENOMIC DNA]</scope>
    <source>
        <strain evidence="1 2">DSM 17909</strain>
    </source>
</reference>